<dbReference type="Gene3D" id="3.30.740.10">
    <property type="entry name" value="Protein Inhibitor Of Neuronal Nitric Oxide Synthase"/>
    <property type="match status" value="1"/>
</dbReference>
<dbReference type="Proteomes" id="UP000242770">
    <property type="component" value="Unassembled WGS sequence"/>
</dbReference>
<dbReference type="AlphaFoldDB" id="A0A0F7S320"/>
<evidence type="ECO:0000256" key="1">
    <source>
        <dbReference type="ARBA" id="ARBA00004123"/>
    </source>
</evidence>
<dbReference type="GO" id="GO:0007017">
    <property type="term" value="P:microtubule-based process"/>
    <property type="evidence" value="ECO:0007669"/>
    <property type="project" value="InterPro"/>
</dbReference>
<keyword evidence="11" id="KW-0539">Nucleus</keyword>
<comment type="subcellular location">
    <subcellularLocation>
        <location evidence="2 12">Cytoplasm</location>
        <location evidence="2 12">Cytoskeleton</location>
    </subcellularLocation>
    <subcellularLocation>
        <location evidence="1">Nucleus</location>
    </subcellularLocation>
</comment>
<evidence type="ECO:0000313" key="13">
    <source>
        <dbReference type="EMBL" id="CDS01694.1"/>
    </source>
</evidence>
<accession>A0A0F7S320</accession>
<evidence type="ECO:0000256" key="9">
    <source>
        <dbReference type="ARBA" id="ARBA00023017"/>
    </source>
</evidence>
<evidence type="ECO:0000256" key="3">
    <source>
        <dbReference type="ARBA" id="ARBA00010156"/>
    </source>
</evidence>
<dbReference type="GO" id="GO:0005874">
    <property type="term" value="C:microtubule"/>
    <property type="evidence" value="ECO:0007669"/>
    <property type="project" value="UniProtKB-KW"/>
</dbReference>
<dbReference type="PANTHER" id="PTHR11886:SF35">
    <property type="entry name" value="DYNEIN LIGHT CHAIN"/>
    <property type="match status" value="1"/>
</dbReference>
<comment type="subunit">
    <text evidence="12">Cytoplasmic dynein consists of two catalytic heavy chains (HCs) and a number of non-catalytic subunits which present intermediate chains (ICs), light intermediate chains (LICs) and light chains (LCs).</text>
</comment>
<dbReference type="Pfam" id="PF01221">
    <property type="entry name" value="Dynein_light"/>
    <property type="match status" value="1"/>
</dbReference>
<name>A0A0F7S320_9BASI</name>
<reference evidence="14" key="1">
    <citation type="submission" date="2014-06" db="EMBL/GenBank/DDBJ databases">
        <authorList>
            <person name="Berkman P.J."/>
        </authorList>
    </citation>
    <scope>NUCLEOTIDE SEQUENCE [LARGE SCALE GENOMIC DNA]</scope>
</reference>
<keyword evidence="5 12" id="KW-0963">Cytoplasm</keyword>
<evidence type="ECO:0000256" key="8">
    <source>
        <dbReference type="ARBA" id="ARBA00022927"/>
    </source>
</evidence>
<dbReference type="InterPro" id="IPR001372">
    <property type="entry name" value="Dynein_light_chain_typ-1/2"/>
</dbReference>
<evidence type="ECO:0000256" key="11">
    <source>
        <dbReference type="ARBA" id="ARBA00023242"/>
    </source>
</evidence>
<keyword evidence="6 12" id="KW-0493">Microtubule</keyword>
<dbReference type="SMART" id="SM01375">
    <property type="entry name" value="Dynein_light"/>
    <property type="match status" value="1"/>
</dbReference>
<evidence type="ECO:0000256" key="6">
    <source>
        <dbReference type="ARBA" id="ARBA00022701"/>
    </source>
</evidence>
<organism evidence="13 14">
    <name type="scientific">Sporisorium scitamineum</name>
    <dbReference type="NCBI Taxonomy" id="49012"/>
    <lineage>
        <taxon>Eukaryota</taxon>
        <taxon>Fungi</taxon>
        <taxon>Dikarya</taxon>
        <taxon>Basidiomycota</taxon>
        <taxon>Ustilaginomycotina</taxon>
        <taxon>Ustilaginomycetes</taxon>
        <taxon>Ustilaginales</taxon>
        <taxon>Ustilaginaceae</taxon>
        <taxon>Sporisorium</taxon>
    </lineage>
</organism>
<evidence type="ECO:0000256" key="7">
    <source>
        <dbReference type="ARBA" id="ARBA00022816"/>
    </source>
</evidence>
<gene>
    <name evidence="13" type="primary">SSCI72270.1</name>
</gene>
<dbReference type="PANTHER" id="PTHR11886">
    <property type="entry name" value="DYNEIN LIGHT CHAIN"/>
    <property type="match status" value="1"/>
</dbReference>
<dbReference type="GO" id="GO:0051028">
    <property type="term" value="P:mRNA transport"/>
    <property type="evidence" value="ECO:0007669"/>
    <property type="project" value="UniProtKB-KW"/>
</dbReference>
<dbReference type="FunFam" id="3.30.740.10:FF:000005">
    <property type="entry name" value="Dynein light chain"/>
    <property type="match status" value="1"/>
</dbReference>
<dbReference type="GO" id="GO:0015031">
    <property type="term" value="P:protein transport"/>
    <property type="evidence" value="ECO:0007669"/>
    <property type="project" value="UniProtKB-KW"/>
</dbReference>
<evidence type="ECO:0000256" key="10">
    <source>
        <dbReference type="ARBA" id="ARBA00023212"/>
    </source>
</evidence>
<keyword evidence="4 12" id="KW-0813">Transport</keyword>
<keyword evidence="7" id="KW-0509">mRNA transport</keyword>
<dbReference type="InterPro" id="IPR037177">
    <property type="entry name" value="DLC_sf"/>
</dbReference>
<evidence type="ECO:0000256" key="4">
    <source>
        <dbReference type="ARBA" id="ARBA00022448"/>
    </source>
</evidence>
<dbReference type="GO" id="GO:0005868">
    <property type="term" value="C:cytoplasmic dynein complex"/>
    <property type="evidence" value="ECO:0007669"/>
    <property type="project" value="TreeGrafter"/>
</dbReference>
<comment type="similarity">
    <text evidence="3 12">Belongs to the dynein light chain family.</text>
</comment>
<protein>
    <recommendedName>
        <fullName evidence="12">Dynein light chain</fullName>
    </recommendedName>
</protein>
<proteinExistence type="inferred from homology"/>
<keyword evidence="10 12" id="KW-0206">Cytoskeleton</keyword>
<comment type="function">
    <text evidence="12">Acts as one of several non-catalytic accessory components of the cytoplasmic dynein complex that are thought to be involved in linking dynein to cargos and to adapter proteins that regulate dynein function. Cytoplasmic dynein acts as a motor for the intracellular retrograde motility of vesicles and organelles along microtubules. May play a role in changing or maintaining the spatial distribution of cytoskeletal structures.</text>
</comment>
<evidence type="ECO:0000256" key="5">
    <source>
        <dbReference type="ARBA" id="ARBA00022490"/>
    </source>
</evidence>
<dbReference type="GO" id="GO:0005634">
    <property type="term" value="C:nucleus"/>
    <property type="evidence" value="ECO:0007669"/>
    <property type="project" value="UniProtKB-SubCell"/>
</dbReference>
<keyword evidence="9 12" id="KW-0243">Dynein</keyword>
<keyword evidence="14" id="KW-1185">Reference proteome</keyword>
<dbReference type="STRING" id="49012.A0A0F7S320"/>
<keyword evidence="8" id="KW-0653">Protein transport</keyword>
<evidence type="ECO:0000256" key="12">
    <source>
        <dbReference type="RuleBase" id="RU365010"/>
    </source>
</evidence>
<dbReference type="SUPFAM" id="SSF54648">
    <property type="entry name" value="DLC"/>
    <property type="match status" value="1"/>
</dbReference>
<evidence type="ECO:0000256" key="2">
    <source>
        <dbReference type="ARBA" id="ARBA00004245"/>
    </source>
</evidence>
<evidence type="ECO:0000313" key="14">
    <source>
        <dbReference type="Proteomes" id="UP000242770"/>
    </source>
</evidence>
<sequence>MAGHVKRTMDQKFGPTWHAVVGQKYGSYVTHETKHFIYFYLGQMAFLLWRA</sequence>
<dbReference type="EMBL" id="CCFA01004343">
    <property type="protein sequence ID" value="CDS01694.1"/>
    <property type="molecule type" value="Genomic_DNA"/>
</dbReference>
<dbReference type="GO" id="GO:0045505">
    <property type="term" value="F:dynein intermediate chain binding"/>
    <property type="evidence" value="ECO:0007669"/>
    <property type="project" value="TreeGrafter"/>
</dbReference>
<keyword evidence="12" id="KW-0505">Motor protein</keyword>